<proteinExistence type="inferred from homology"/>
<dbReference type="GeneID" id="17262651"/>
<dbReference type="RefSeq" id="XP_005768930.1">
    <property type="nucleotide sequence ID" value="XM_005768873.1"/>
</dbReference>
<protein>
    <recommendedName>
        <fullName evidence="3">ABC1 atypical kinase-like domain-containing protein</fullName>
    </recommendedName>
</protein>
<sequence length="1148" mass="124559">MQAHLRPSDGPGRFSNATTPHECRSSGKRGPRLQPGCGRAPGVHHGRAQRVQRWKIPTHVIYSQNARGLKTDSALTEAIDALRHRSGFSAGLQETWRTGLEEIEEDGFVFLGAAPAVQNGRGSKGVGILLSPLAVAAWRAAGAVVHNDVGPRVIAVRMEVEDSAGRKQGLFQVASYAPISTAPDTEKDEYETALACVLSRRQSGDIVIVCADTNASIGRGCLGGQNVNYGAVGSHGIDFLNDSGRRLRSFMELHDLAALSSFFKKPFYGTWLHPCSKLQKQLDHIMISRCDLKRFTDAGACCGQLIDSDHSAVFCKLRFTVRLRRKLEPRAQLARLDTAPLLNQDQAVQFATDVVTSLGTSDASAVSYSTLAKAVEKTAAETLPKRERPAPLWFAAKEGVLRAAIANRNATFNAHQRQPTADAAARYRQARSRVQLEIRRAKSDWILGKCTAINDGICGATGSAAAWATVKVLKAGLAPPRRAPPAKMKKADGSLADTPEENASVFADAFSQLYGREASFDPSVLDDLPQRPVAVGLDHVPSDDEIQLATSKLHATAPGPSGLHARLWQALVSTSDGFGFVRHLVQHFWETEEDSMYADDAGLAFCSRRGVEVETPKVVAHFARWGMEIHVGKDGSNGEPRKDSKSEVLFCAAAPTSYNNPATYDGADLSDIKLPGGCFMPEFRHVSESELPTTYDPEAFAAVWSAHPRCCLARLREIVARVAPLAAVVLRDSLRGGVPGESEAERDARYALRARELRGCLTDLGPTFIKAGQALSIRPDVLPPPAVYELQKLCDAVPSYPTAAALALIEAELGAPASSLFELDASSEPIAAASLGQVYRCRLREGGAEVALKVQRPDMIRAVSLDLYLLRRYCLFVEWFKVRVLTNLLGAAERTPFDVALLDTFARASYLELDYRHEAANLERFRTELLPRLGSSVYVPRSYPAVTTRKVLATEWIEGEQLARSPPEVINRLIATGVDCFISQLLDVGFFHSDPHPGDPPPTPTLPIRHLTSAIVNLMRGDVEGLVNDASTLRSLGSAITLRFLPPDVDREALLPPLRRVFEQGRLAAATQASESLGGGGRRRGGGRAAEYSAAAYPLAAQHAARLFGAKQLASMLGEAKAAERSWRALLRRESRQPRGQLPSVEVL</sequence>
<feature type="region of interest" description="Disordered" evidence="2">
    <location>
        <begin position="1"/>
        <end position="49"/>
    </location>
</feature>
<dbReference type="STRING" id="2903.R1E0H8"/>
<evidence type="ECO:0000256" key="1">
    <source>
        <dbReference type="ARBA" id="ARBA00009670"/>
    </source>
</evidence>
<organism evidence="4 5">
    <name type="scientific">Emiliania huxleyi (strain CCMP1516)</name>
    <dbReference type="NCBI Taxonomy" id="280463"/>
    <lineage>
        <taxon>Eukaryota</taxon>
        <taxon>Haptista</taxon>
        <taxon>Haptophyta</taxon>
        <taxon>Prymnesiophyceae</taxon>
        <taxon>Isochrysidales</taxon>
        <taxon>Noelaerhabdaceae</taxon>
        <taxon>Emiliania</taxon>
    </lineage>
</organism>
<evidence type="ECO:0000313" key="5">
    <source>
        <dbReference type="Proteomes" id="UP000013827"/>
    </source>
</evidence>
<keyword evidence="5" id="KW-1185">Reference proteome</keyword>
<evidence type="ECO:0000259" key="3">
    <source>
        <dbReference type="Pfam" id="PF03109"/>
    </source>
</evidence>
<dbReference type="InterPro" id="IPR004147">
    <property type="entry name" value="ABC1_dom"/>
</dbReference>
<name>A0A0D3IZ16_EMIH1</name>
<dbReference type="InterPro" id="IPR050154">
    <property type="entry name" value="UbiB_kinase"/>
</dbReference>
<dbReference type="Proteomes" id="UP000013827">
    <property type="component" value="Unassembled WGS sequence"/>
</dbReference>
<feature type="domain" description="ABC1 atypical kinase-like" evidence="3">
    <location>
        <begin position="793"/>
        <end position="998"/>
    </location>
</feature>
<accession>A0A0D3IZ16</accession>
<dbReference type="Gene3D" id="3.60.10.10">
    <property type="entry name" value="Endonuclease/exonuclease/phosphatase"/>
    <property type="match status" value="1"/>
</dbReference>
<dbReference type="SUPFAM" id="SSF56112">
    <property type="entry name" value="Protein kinase-like (PK-like)"/>
    <property type="match status" value="1"/>
</dbReference>
<reference evidence="5" key="1">
    <citation type="journal article" date="2013" name="Nature">
        <title>Pan genome of the phytoplankton Emiliania underpins its global distribution.</title>
        <authorList>
            <person name="Read B.A."/>
            <person name="Kegel J."/>
            <person name="Klute M.J."/>
            <person name="Kuo A."/>
            <person name="Lefebvre S.C."/>
            <person name="Maumus F."/>
            <person name="Mayer C."/>
            <person name="Miller J."/>
            <person name="Monier A."/>
            <person name="Salamov A."/>
            <person name="Young J."/>
            <person name="Aguilar M."/>
            <person name="Claverie J.M."/>
            <person name="Frickenhaus S."/>
            <person name="Gonzalez K."/>
            <person name="Herman E.K."/>
            <person name="Lin Y.C."/>
            <person name="Napier J."/>
            <person name="Ogata H."/>
            <person name="Sarno A.F."/>
            <person name="Shmutz J."/>
            <person name="Schroeder D."/>
            <person name="de Vargas C."/>
            <person name="Verret F."/>
            <person name="von Dassow P."/>
            <person name="Valentin K."/>
            <person name="Van de Peer Y."/>
            <person name="Wheeler G."/>
            <person name="Dacks J.B."/>
            <person name="Delwiche C.F."/>
            <person name="Dyhrman S.T."/>
            <person name="Glockner G."/>
            <person name="John U."/>
            <person name="Richards T."/>
            <person name="Worden A.Z."/>
            <person name="Zhang X."/>
            <person name="Grigoriev I.V."/>
            <person name="Allen A.E."/>
            <person name="Bidle K."/>
            <person name="Borodovsky M."/>
            <person name="Bowler C."/>
            <person name="Brownlee C."/>
            <person name="Cock J.M."/>
            <person name="Elias M."/>
            <person name="Gladyshev V.N."/>
            <person name="Groth M."/>
            <person name="Guda C."/>
            <person name="Hadaegh A."/>
            <person name="Iglesias-Rodriguez M.D."/>
            <person name="Jenkins J."/>
            <person name="Jones B.M."/>
            <person name="Lawson T."/>
            <person name="Leese F."/>
            <person name="Lindquist E."/>
            <person name="Lobanov A."/>
            <person name="Lomsadze A."/>
            <person name="Malik S.B."/>
            <person name="Marsh M.E."/>
            <person name="Mackinder L."/>
            <person name="Mock T."/>
            <person name="Mueller-Roeber B."/>
            <person name="Pagarete A."/>
            <person name="Parker M."/>
            <person name="Probert I."/>
            <person name="Quesneville H."/>
            <person name="Raines C."/>
            <person name="Rensing S.A."/>
            <person name="Riano-Pachon D.M."/>
            <person name="Richier S."/>
            <person name="Rokitta S."/>
            <person name="Shiraiwa Y."/>
            <person name="Soanes D.M."/>
            <person name="van der Giezen M."/>
            <person name="Wahlund T.M."/>
            <person name="Williams B."/>
            <person name="Wilson W."/>
            <person name="Wolfe G."/>
            <person name="Wurch L.L."/>
        </authorList>
    </citation>
    <scope>NUCLEOTIDE SEQUENCE</scope>
</reference>
<dbReference type="PaxDb" id="2903-EOD16501"/>
<dbReference type="KEGG" id="ehx:EMIHUDRAFT_119008"/>
<dbReference type="EnsemblProtists" id="EOD16501">
    <property type="protein sequence ID" value="EOD16501"/>
    <property type="gene ID" value="EMIHUDRAFT_119008"/>
</dbReference>
<dbReference type="SUPFAM" id="SSF56219">
    <property type="entry name" value="DNase I-like"/>
    <property type="match status" value="1"/>
</dbReference>
<dbReference type="InterPro" id="IPR036691">
    <property type="entry name" value="Endo/exonu/phosph_ase_sf"/>
</dbReference>
<dbReference type="PANTHER" id="PTHR10566:SF117">
    <property type="entry name" value="UNUSUAL PROTEIN KINASE-RELATED"/>
    <property type="match status" value="1"/>
</dbReference>
<comment type="similarity">
    <text evidence="1">Belongs to the protein kinase superfamily. ADCK protein kinase family.</text>
</comment>
<dbReference type="PANTHER" id="PTHR10566">
    <property type="entry name" value="CHAPERONE-ACTIVITY OF BC1 COMPLEX CABC1 -RELATED"/>
    <property type="match status" value="1"/>
</dbReference>
<reference evidence="4" key="2">
    <citation type="submission" date="2024-10" db="UniProtKB">
        <authorList>
            <consortium name="EnsemblProtists"/>
        </authorList>
    </citation>
    <scope>IDENTIFICATION</scope>
</reference>
<dbReference type="Pfam" id="PF03109">
    <property type="entry name" value="ABC1"/>
    <property type="match status" value="1"/>
</dbReference>
<dbReference type="HOGENOM" id="CLU_276875_0_0_1"/>
<dbReference type="eggNOG" id="KOG1235">
    <property type="taxonomic scope" value="Eukaryota"/>
</dbReference>
<dbReference type="InterPro" id="IPR011009">
    <property type="entry name" value="Kinase-like_dom_sf"/>
</dbReference>
<evidence type="ECO:0000313" key="4">
    <source>
        <dbReference type="EnsemblProtists" id="EOD16501"/>
    </source>
</evidence>
<dbReference type="CDD" id="cd05121">
    <property type="entry name" value="ABC1_ADCK3-like"/>
    <property type="match status" value="1"/>
</dbReference>
<dbReference type="AlphaFoldDB" id="A0A0D3IZ16"/>
<evidence type="ECO:0000256" key="2">
    <source>
        <dbReference type="SAM" id="MobiDB-lite"/>
    </source>
</evidence>